<reference evidence="2" key="1">
    <citation type="journal article" date="2018" name="Front. Microbiol.">
        <title>Genome-Based Analysis Reveals the Taxonomy and Diversity of the Family Idiomarinaceae.</title>
        <authorList>
            <person name="Liu Y."/>
            <person name="Lai Q."/>
            <person name="Shao Z."/>
        </authorList>
    </citation>
    <scope>NUCLEOTIDE SEQUENCE [LARGE SCALE GENOMIC DNA]</scope>
    <source>
        <strain evidence="2">908033</strain>
    </source>
</reference>
<protein>
    <recommendedName>
        <fullName evidence="3">Lipoprotein</fullName>
    </recommendedName>
</protein>
<evidence type="ECO:0000313" key="1">
    <source>
        <dbReference type="EMBL" id="RUO46209.1"/>
    </source>
</evidence>
<dbReference type="AlphaFoldDB" id="A0A432XBS9"/>
<sequence>MIRILTLMLFTVLVVSCGRVKETYIKVNTGVLLEGSTAVYYNLALTPTTIGGEESVYLKPSDINEAHEELDKMLPEPIQLAFAQTIRGVKSDASGARLYDVYWSSFEKKSCIYLKNKINYPCYFVLDLERFLKDIWSFDDNSLFFKKYNNDLLVSDDVLYSVIITYAMKKAGVKVNFKQFLSAVSKFSH</sequence>
<keyword evidence="2" id="KW-1185">Reference proteome</keyword>
<dbReference type="STRING" id="519452.SAMN04488139_2466"/>
<dbReference type="Proteomes" id="UP000286985">
    <property type="component" value="Unassembled WGS sequence"/>
</dbReference>
<evidence type="ECO:0008006" key="3">
    <source>
        <dbReference type="Google" id="ProtNLM"/>
    </source>
</evidence>
<name>A0A432XBS9_9GAMM</name>
<gene>
    <name evidence="1" type="ORF">CWE24_11575</name>
</gene>
<dbReference type="RefSeq" id="WP_092841910.1">
    <property type="nucleotide sequence ID" value="NZ_FPCF01000009.1"/>
</dbReference>
<accession>A0A432XBS9</accession>
<proteinExistence type="predicted"/>
<evidence type="ECO:0000313" key="2">
    <source>
        <dbReference type="Proteomes" id="UP000286985"/>
    </source>
</evidence>
<dbReference type="EMBL" id="PIPU01000008">
    <property type="protein sequence ID" value="RUO46209.1"/>
    <property type="molecule type" value="Genomic_DNA"/>
</dbReference>
<comment type="caution">
    <text evidence="1">The sequence shown here is derived from an EMBL/GenBank/DDBJ whole genome shotgun (WGS) entry which is preliminary data.</text>
</comment>
<organism evidence="1 2">
    <name type="scientific">Pseudidiomarina donghaiensis</name>
    <dbReference type="NCBI Taxonomy" id="519452"/>
    <lineage>
        <taxon>Bacteria</taxon>
        <taxon>Pseudomonadati</taxon>
        <taxon>Pseudomonadota</taxon>
        <taxon>Gammaproteobacteria</taxon>
        <taxon>Alteromonadales</taxon>
        <taxon>Idiomarinaceae</taxon>
        <taxon>Pseudidiomarina</taxon>
    </lineage>
</organism>
<dbReference type="PROSITE" id="PS51257">
    <property type="entry name" value="PROKAR_LIPOPROTEIN"/>
    <property type="match status" value="1"/>
</dbReference>